<dbReference type="RefSeq" id="WP_160353335.1">
    <property type="nucleotide sequence ID" value="NZ_SDWJ01000001.1"/>
</dbReference>
<keyword evidence="3 6" id="KW-0812">Transmembrane</keyword>
<protein>
    <submittedName>
        <fullName evidence="7">Type IV secretion system protein</fullName>
    </submittedName>
</protein>
<comment type="similarity">
    <text evidence="2">Belongs to the TrbL/VirB6 family.</text>
</comment>
<proteinExistence type="inferred from homology"/>
<sequence>MAKHQDRNARLMAKCAAINATAGSAETMVNTVDCYMQSTVQAGYANLLGPGSVFGYALTIALTIYVAIVGYRLIFGRSSLSMGEMAPRMLLIGAVLALTSNWATYQILVYDVLTDGPQEIVNAVNPSAGQSSSVNQRVDMLSGRMVDLADAWTEFDARPENIAPDEAKDAAALPPTTAAGITAIIAPKDSLGPNMLMLSALLLVLASAGVLVVAKIILGLLLLLGPIFAVLGLFSVTRGLTLGWARAAVLMAVIPVMAIMTAAGATALIEPVLTEMYVSANQGIFSLRAALTILVIVLITVAVSVQLFRIGRTIVGGWTLSFGSQSLPDNLHSPVPTMAVEAQGSQMVYNERMQNMVSAIERTALASSSAGTSNQRAIMLPRRFESETISNRKDDMKTDRRISRGRVTAVRAPIKSIRNAA</sequence>
<evidence type="ECO:0000256" key="3">
    <source>
        <dbReference type="ARBA" id="ARBA00022692"/>
    </source>
</evidence>
<evidence type="ECO:0000256" key="6">
    <source>
        <dbReference type="SAM" id="Phobius"/>
    </source>
</evidence>
<dbReference type="InterPro" id="IPR007688">
    <property type="entry name" value="Conjugal_tfr_TrbL/VirB6"/>
</dbReference>
<dbReference type="GO" id="GO:0016020">
    <property type="term" value="C:membrane"/>
    <property type="evidence" value="ECO:0007669"/>
    <property type="project" value="UniProtKB-SubCell"/>
</dbReference>
<evidence type="ECO:0000256" key="2">
    <source>
        <dbReference type="ARBA" id="ARBA00007802"/>
    </source>
</evidence>
<accession>A0A6I4LVC2</accession>
<dbReference type="AlphaFoldDB" id="A0A6I4LVC2"/>
<evidence type="ECO:0000313" key="8">
    <source>
        <dbReference type="Proteomes" id="UP000471147"/>
    </source>
</evidence>
<reference evidence="7 8" key="1">
    <citation type="submission" date="2019-01" db="EMBL/GenBank/DDBJ databases">
        <title>Sphingorhabdus lacus sp.nov., isolated from an oligotrophic freshwater lake.</title>
        <authorList>
            <person name="Park M."/>
        </authorList>
    </citation>
    <scope>NUCLEOTIDE SEQUENCE [LARGE SCALE GENOMIC DNA]</scope>
    <source>
        <strain evidence="7 8">IMCC26285</strain>
    </source>
</reference>
<gene>
    <name evidence="7" type="ORF">EUU23_07085</name>
</gene>
<keyword evidence="5 6" id="KW-0472">Membrane</keyword>
<feature type="transmembrane region" description="Helical" evidence="6">
    <location>
        <begin position="289"/>
        <end position="308"/>
    </location>
</feature>
<evidence type="ECO:0000313" key="7">
    <source>
        <dbReference type="EMBL" id="MVZ97467.1"/>
    </source>
</evidence>
<dbReference type="GO" id="GO:0030255">
    <property type="term" value="P:protein secretion by the type IV secretion system"/>
    <property type="evidence" value="ECO:0007669"/>
    <property type="project" value="InterPro"/>
</dbReference>
<dbReference type="Proteomes" id="UP000471147">
    <property type="component" value="Unassembled WGS sequence"/>
</dbReference>
<evidence type="ECO:0000256" key="4">
    <source>
        <dbReference type="ARBA" id="ARBA00022989"/>
    </source>
</evidence>
<comment type="subcellular location">
    <subcellularLocation>
        <location evidence="1">Membrane</location>
        <topology evidence="1">Multi-pass membrane protein</topology>
    </subcellularLocation>
</comment>
<organism evidence="7 8">
    <name type="scientific">Sphingorhabdus profundilacus</name>
    <dbReference type="NCBI Taxonomy" id="2509718"/>
    <lineage>
        <taxon>Bacteria</taxon>
        <taxon>Pseudomonadati</taxon>
        <taxon>Pseudomonadota</taxon>
        <taxon>Alphaproteobacteria</taxon>
        <taxon>Sphingomonadales</taxon>
        <taxon>Sphingomonadaceae</taxon>
        <taxon>Sphingorhabdus</taxon>
    </lineage>
</organism>
<keyword evidence="8" id="KW-1185">Reference proteome</keyword>
<name>A0A6I4LVC2_9SPHN</name>
<feature type="transmembrane region" description="Helical" evidence="6">
    <location>
        <begin position="203"/>
        <end position="236"/>
    </location>
</feature>
<dbReference type="Pfam" id="PF04610">
    <property type="entry name" value="TrbL"/>
    <property type="match status" value="1"/>
</dbReference>
<evidence type="ECO:0000256" key="1">
    <source>
        <dbReference type="ARBA" id="ARBA00004141"/>
    </source>
</evidence>
<feature type="transmembrane region" description="Helical" evidence="6">
    <location>
        <begin position="248"/>
        <end position="269"/>
    </location>
</feature>
<comment type="caution">
    <text evidence="7">The sequence shown here is derived from an EMBL/GenBank/DDBJ whole genome shotgun (WGS) entry which is preliminary data.</text>
</comment>
<keyword evidence="4 6" id="KW-1133">Transmembrane helix</keyword>
<feature type="transmembrane region" description="Helical" evidence="6">
    <location>
        <begin position="53"/>
        <end position="74"/>
    </location>
</feature>
<feature type="transmembrane region" description="Helical" evidence="6">
    <location>
        <begin position="86"/>
        <end position="108"/>
    </location>
</feature>
<evidence type="ECO:0000256" key="5">
    <source>
        <dbReference type="ARBA" id="ARBA00023136"/>
    </source>
</evidence>
<dbReference type="EMBL" id="SDWJ01000001">
    <property type="protein sequence ID" value="MVZ97467.1"/>
    <property type="molecule type" value="Genomic_DNA"/>
</dbReference>
<dbReference type="OrthoDB" id="7400974at2"/>